<protein>
    <submittedName>
        <fullName evidence="1">Uncharacterized protein</fullName>
    </submittedName>
</protein>
<gene>
    <name evidence="1" type="ORF">SAMN05444853_11252</name>
</gene>
<dbReference type="GeneID" id="83544062"/>
<proteinExistence type="predicted"/>
<dbReference type="AlphaFoldDB" id="A0A1H7XF78"/>
<dbReference type="STRING" id="97481.SAMN05444853_11252"/>
<dbReference type="RefSeq" id="WP_090921819.1">
    <property type="nucleotide sequence ID" value="NZ_CP016180.1"/>
</dbReference>
<name>A0A1H7XF78_9PAST</name>
<sequence length="80" mass="9044">MRNSSPVNDIQNIYCSLEQAKSVIELMTIYYTDTGDLDIPEDVKINLLWTVQGLLEKSIEQTKKAEEKAITAERKAVQNG</sequence>
<reference evidence="2" key="1">
    <citation type="submission" date="2016-10" db="EMBL/GenBank/DDBJ databases">
        <authorList>
            <person name="Varghese N."/>
            <person name="Submissions S."/>
        </authorList>
    </citation>
    <scope>NUCLEOTIDE SEQUENCE [LARGE SCALE GENOMIC DNA]</scope>
    <source>
        <strain evidence="2">DSM 24204</strain>
    </source>
</reference>
<dbReference type="Proteomes" id="UP000198883">
    <property type="component" value="Unassembled WGS sequence"/>
</dbReference>
<accession>A0A1H7XF78</accession>
<evidence type="ECO:0000313" key="2">
    <source>
        <dbReference type="Proteomes" id="UP000198883"/>
    </source>
</evidence>
<dbReference type="EMBL" id="FOBN01000012">
    <property type="protein sequence ID" value="SEM32371.1"/>
    <property type="molecule type" value="Genomic_DNA"/>
</dbReference>
<organism evidence="1 2">
    <name type="scientific">Phocoenobacter skyensis</name>
    <dbReference type="NCBI Taxonomy" id="97481"/>
    <lineage>
        <taxon>Bacteria</taxon>
        <taxon>Pseudomonadati</taxon>
        <taxon>Pseudomonadota</taxon>
        <taxon>Gammaproteobacteria</taxon>
        <taxon>Pasteurellales</taxon>
        <taxon>Pasteurellaceae</taxon>
        <taxon>Phocoenobacter</taxon>
    </lineage>
</organism>
<evidence type="ECO:0000313" key="1">
    <source>
        <dbReference type="EMBL" id="SEM32371.1"/>
    </source>
</evidence>